<gene>
    <name evidence="6" type="ORF">COLSTE_01306</name>
</gene>
<comment type="caution">
    <text evidence="6">The sequence shown here is derived from an EMBL/GenBank/DDBJ whole genome shotgun (WGS) entry which is preliminary data.</text>
</comment>
<keyword evidence="5" id="KW-0812">Transmembrane</keyword>
<dbReference type="AlphaFoldDB" id="B6GB48"/>
<protein>
    <recommendedName>
        <fullName evidence="3">histidine kinase</fullName>
        <ecNumber evidence="3">2.7.13.3</ecNumber>
    </recommendedName>
</protein>
<dbReference type="STRING" id="445975.COLSTE_01306"/>
<comment type="subcellular location">
    <subcellularLocation>
        <location evidence="2">Cell membrane</location>
    </subcellularLocation>
</comment>
<dbReference type="GO" id="GO:0000155">
    <property type="term" value="F:phosphorelay sensor kinase activity"/>
    <property type="evidence" value="ECO:0007669"/>
    <property type="project" value="InterPro"/>
</dbReference>
<evidence type="ECO:0000256" key="2">
    <source>
        <dbReference type="ARBA" id="ARBA00004236"/>
    </source>
</evidence>
<dbReference type="SUPFAM" id="SSF47384">
    <property type="entry name" value="Homodimeric domain of signal transducing histidine kinase"/>
    <property type="match status" value="1"/>
</dbReference>
<keyword evidence="6" id="KW-0418">Kinase</keyword>
<sequence length="387" mass="41997">MRGQKAETAVEYKDVNLRRLRGRLWRLSSVLTCGVLVITLAASWVASALTAREVNNAELANMRMEARQAEDLIAAKLVAEDEVLGALKSAYEREEADTSSFSKYRSSASAPDGNVEMGSPVNTSFSVMVFEDGSMTFAVPPRNVLSGDDGGDSAWNEWNVAKLVRTAIADREAGSDRMAPQRVELGNMTWRWTTWIFVTNPNYDPEQPGAHDEVAVYPNGDLADYEKDGYVAARVFTFSDITPSVRQLERLAVVLVVAGVVGCALLVITCRKIIDRALVPVAESQARQREFLIKASHELKTPMASLSSNLDALVANGDETVASQDRWTANMRADIDELAARTCALLELVTSPDAPSDVPSDDSVGDAEGFCLEGAERAAGDSPEESK</sequence>
<evidence type="ECO:0000256" key="5">
    <source>
        <dbReference type="SAM" id="Phobius"/>
    </source>
</evidence>
<dbReference type="Proteomes" id="UP000003560">
    <property type="component" value="Unassembled WGS sequence"/>
</dbReference>
<organism evidence="6 7">
    <name type="scientific">Collinsella stercoris DSM 13279</name>
    <dbReference type="NCBI Taxonomy" id="445975"/>
    <lineage>
        <taxon>Bacteria</taxon>
        <taxon>Bacillati</taxon>
        <taxon>Actinomycetota</taxon>
        <taxon>Coriobacteriia</taxon>
        <taxon>Coriobacteriales</taxon>
        <taxon>Coriobacteriaceae</taxon>
        <taxon>Collinsella</taxon>
    </lineage>
</organism>
<evidence type="ECO:0000256" key="3">
    <source>
        <dbReference type="ARBA" id="ARBA00012438"/>
    </source>
</evidence>
<dbReference type="OrthoDB" id="9786919at2"/>
<dbReference type="EC" id="2.7.13.3" evidence="3"/>
<dbReference type="EMBL" id="ABXJ01000069">
    <property type="protein sequence ID" value="EEA90542.1"/>
    <property type="molecule type" value="Genomic_DNA"/>
</dbReference>
<feature type="transmembrane region" description="Helical" evidence="5">
    <location>
        <begin position="24"/>
        <end position="46"/>
    </location>
</feature>
<keyword evidence="5" id="KW-0472">Membrane</keyword>
<dbReference type="CDD" id="cd00082">
    <property type="entry name" value="HisKA"/>
    <property type="match status" value="1"/>
</dbReference>
<dbReference type="GO" id="GO:0005886">
    <property type="term" value="C:plasma membrane"/>
    <property type="evidence" value="ECO:0007669"/>
    <property type="project" value="UniProtKB-SubCell"/>
</dbReference>
<accession>B6GB48</accession>
<keyword evidence="6" id="KW-0808">Transferase</keyword>
<keyword evidence="7" id="KW-1185">Reference proteome</keyword>
<evidence type="ECO:0000256" key="4">
    <source>
        <dbReference type="SAM" id="MobiDB-lite"/>
    </source>
</evidence>
<dbReference type="GeneID" id="98001773"/>
<reference evidence="6 7" key="2">
    <citation type="submission" date="2008-10" db="EMBL/GenBank/DDBJ databases">
        <authorList>
            <person name="Fulton L."/>
            <person name="Clifton S."/>
            <person name="Fulton B."/>
            <person name="Xu J."/>
            <person name="Minx P."/>
            <person name="Pepin K.H."/>
            <person name="Johnson M."/>
            <person name="Thiruvilangam P."/>
            <person name="Bhonagiri V."/>
            <person name="Nash W.E."/>
            <person name="Mardis E.R."/>
            <person name="Wilson R.K."/>
        </authorList>
    </citation>
    <scope>NUCLEOTIDE SEQUENCE [LARGE SCALE GENOMIC DNA]</scope>
    <source>
        <strain evidence="6 7">DSM 13279</strain>
    </source>
</reference>
<feature type="transmembrane region" description="Helical" evidence="5">
    <location>
        <begin position="251"/>
        <end position="268"/>
    </location>
</feature>
<dbReference type="InterPro" id="IPR003661">
    <property type="entry name" value="HisK_dim/P_dom"/>
</dbReference>
<comment type="catalytic activity">
    <reaction evidence="1">
        <text>ATP + protein L-histidine = ADP + protein N-phospho-L-histidine.</text>
        <dbReference type="EC" id="2.7.13.3"/>
    </reaction>
</comment>
<keyword evidence="5" id="KW-1133">Transmembrane helix</keyword>
<dbReference type="HOGENOM" id="CLU_766646_0_0_11"/>
<feature type="compositionally biased region" description="Basic and acidic residues" evidence="4">
    <location>
        <begin position="374"/>
        <end position="387"/>
    </location>
</feature>
<name>B6GB48_9ACTN</name>
<feature type="region of interest" description="Disordered" evidence="4">
    <location>
        <begin position="351"/>
        <end position="387"/>
    </location>
</feature>
<evidence type="ECO:0000313" key="7">
    <source>
        <dbReference type="Proteomes" id="UP000003560"/>
    </source>
</evidence>
<reference evidence="6 7" key="1">
    <citation type="submission" date="2008-10" db="EMBL/GenBank/DDBJ databases">
        <title>Draft genome sequence of Collinsella stercoris (DSM 13279).</title>
        <authorList>
            <person name="Sudarsanam P."/>
            <person name="Ley R."/>
            <person name="Guruge J."/>
            <person name="Turnbaugh P.J."/>
            <person name="Mahowald M."/>
            <person name="Liep D."/>
            <person name="Gordon J."/>
        </authorList>
    </citation>
    <scope>NUCLEOTIDE SEQUENCE [LARGE SCALE GENOMIC DNA]</scope>
    <source>
        <strain evidence="6 7">DSM 13279</strain>
    </source>
</reference>
<evidence type="ECO:0000313" key="6">
    <source>
        <dbReference type="EMBL" id="EEA90542.1"/>
    </source>
</evidence>
<proteinExistence type="predicted"/>
<dbReference type="InterPro" id="IPR036097">
    <property type="entry name" value="HisK_dim/P_sf"/>
</dbReference>
<dbReference type="eggNOG" id="COG5002">
    <property type="taxonomic scope" value="Bacteria"/>
</dbReference>
<dbReference type="RefSeq" id="WP_006720951.1">
    <property type="nucleotide sequence ID" value="NZ_CP085935.1"/>
</dbReference>
<evidence type="ECO:0000256" key="1">
    <source>
        <dbReference type="ARBA" id="ARBA00000085"/>
    </source>
</evidence>
<dbReference type="Gene3D" id="1.10.287.130">
    <property type="match status" value="1"/>
</dbReference>